<dbReference type="InterPro" id="IPR011659">
    <property type="entry name" value="WD40"/>
</dbReference>
<evidence type="ECO:0000313" key="4">
    <source>
        <dbReference type="Proteomes" id="UP001156940"/>
    </source>
</evidence>
<dbReference type="InterPro" id="IPR011042">
    <property type="entry name" value="6-blade_b-propeller_TolB-like"/>
</dbReference>
<gene>
    <name evidence="3" type="ORF">QFW77_13045</name>
</gene>
<dbReference type="InterPro" id="IPR001375">
    <property type="entry name" value="Peptidase_S9_cat"/>
</dbReference>
<evidence type="ECO:0000256" key="1">
    <source>
        <dbReference type="SAM" id="SignalP"/>
    </source>
</evidence>
<organism evidence="3 4">
    <name type="scientific">Luteimonas endophytica</name>
    <dbReference type="NCBI Taxonomy" id="3042023"/>
    <lineage>
        <taxon>Bacteria</taxon>
        <taxon>Pseudomonadati</taxon>
        <taxon>Pseudomonadota</taxon>
        <taxon>Gammaproteobacteria</taxon>
        <taxon>Lysobacterales</taxon>
        <taxon>Lysobacteraceae</taxon>
        <taxon>Luteimonas</taxon>
    </lineage>
</organism>
<evidence type="ECO:0000313" key="3">
    <source>
        <dbReference type="EMBL" id="MDH5823905.1"/>
    </source>
</evidence>
<dbReference type="Gene3D" id="3.40.50.1820">
    <property type="entry name" value="alpha/beta hydrolase"/>
    <property type="match status" value="1"/>
</dbReference>
<proteinExistence type="predicted"/>
<dbReference type="Pfam" id="PF00326">
    <property type="entry name" value="Peptidase_S9"/>
    <property type="match status" value="1"/>
</dbReference>
<dbReference type="NCBIfam" id="NF033523">
    <property type="entry name" value="lasso_peptidase"/>
    <property type="match status" value="1"/>
</dbReference>
<accession>A0ABT6JAP9</accession>
<reference evidence="3 4" key="1">
    <citation type="submission" date="2023-04" db="EMBL/GenBank/DDBJ databases">
        <title>Luteimonas endophyticus RD2P54.</title>
        <authorList>
            <person name="Sun J.-Q."/>
        </authorList>
    </citation>
    <scope>NUCLEOTIDE SEQUENCE [LARGE SCALE GENOMIC DNA]</scope>
    <source>
        <strain evidence="3 4">RD2P54</strain>
    </source>
</reference>
<dbReference type="EMBL" id="JARXRM010000038">
    <property type="protein sequence ID" value="MDH5823905.1"/>
    <property type="molecule type" value="Genomic_DNA"/>
</dbReference>
<sequence length="691" mass="75635">MLLALLAAIHGMAGAAPVSPRQLVEVVDLGNPVISPDGSRVAFRQEQANVERNTYDTAWYVQALEGSEPARRVADGGVPLRSLATGVVESAPATWSPDGRWIYYRALLDGKIGVWRAATDGSGTEPVTADAADVRAFVLSHDGNTLDYSVGATREQVLDAEREEHARGVRIDGTTYIGAGLFRSGQSGGRPVTQRLAGGWFTPGPLLSGLPDRWKRVDVDARGADAVATSPPAANKAGAEDGSAAFKRVTHPVDGRVARLTRVGDAGDRRQKPYVELSVASSAARAPAITCSADPCTGRDITDIQWQPDSDAIVFTVTDHREGRAQSIFRWDVETGAVTPLVRSRGLLRGSSRRVFDIPCALSSRTMVCVTAEADRPPRLEAIELRDGRQRVLYEPNLGLARQIAASAPAKLVRWTDERGDEFSGWLFSATVKQGAPPPPLFVNYYSCYGFLRGGLGDEWPLTTMAAHGISALCINSNPSYVDGVESHAQGTRAVESVVRHLAAQGAVDPGRVGMGGLSYGSEVTMWTLMHSNVLSAASVSTPTISPNWYLFNSLREGFAESVMERWQVGSLEDTPERWRTMSPVFNRHRIDAPVLFQMSEQEYLLALEYALPMLQERKADIYVFADEPHIKFWPKHQLAVYERNLAWFRFWLQEYESPGRYDQDQYAVWRSMRAGGRSPAGSPEEPRPVP</sequence>
<dbReference type="RefSeq" id="WP_280575205.1">
    <property type="nucleotide sequence ID" value="NZ_JARXRM010000038.1"/>
</dbReference>
<dbReference type="SUPFAM" id="SSF82171">
    <property type="entry name" value="DPP6 N-terminal domain-like"/>
    <property type="match status" value="1"/>
</dbReference>
<feature type="domain" description="Peptidase S9 prolyl oligopeptidase catalytic" evidence="2">
    <location>
        <begin position="497"/>
        <end position="654"/>
    </location>
</feature>
<dbReference type="SUPFAM" id="SSF53474">
    <property type="entry name" value="alpha/beta-Hydrolases"/>
    <property type="match status" value="1"/>
</dbReference>
<evidence type="ECO:0000259" key="2">
    <source>
        <dbReference type="Pfam" id="PF00326"/>
    </source>
</evidence>
<dbReference type="Pfam" id="PF07676">
    <property type="entry name" value="PD40"/>
    <property type="match status" value="1"/>
</dbReference>
<dbReference type="Proteomes" id="UP001156940">
    <property type="component" value="Unassembled WGS sequence"/>
</dbReference>
<comment type="caution">
    <text evidence="3">The sequence shown here is derived from an EMBL/GenBank/DDBJ whole genome shotgun (WGS) entry which is preliminary data.</text>
</comment>
<dbReference type="Gene3D" id="2.120.10.30">
    <property type="entry name" value="TolB, C-terminal domain"/>
    <property type="match status" value="1"/>
</dbReference>
<name>A0ABT6JAP9_9GAMM</name>
<keyword evidence="1" id="KW-0732">Signal</keyword>
<dbReference type="InterPro" id="IPR053536">
    <property type="entry name" value="Lasso_peptide_isopeptidase"/>
</dbReference>
<feature type="chain" id="PRO_5045486494" evidence="1">
    <location>
        <begin position="16"/>
        <end position="691"/>
    </location>
</feature>
<keyword evidence="4" id="KW-1185">Reference proteome</keyword>
<feature type="signal peptide" evidence="1">
    <location>
        <begin position="1"/>
        <end position="15"/>
    </location>
</feature>
<dbReference type="InterPro" id="IPR029058">
    <property type="entry name" value="AB_hydrolase_fold"/>
</dbReference>
<protein>
    <submittedName>
        <fullName evidence="3">Atxe2 family lasso peptide isopeptidase</fullName>
    </submittedName>
</protein>